<comment type="subunit">
    <text evidence="1">Homodimer.</text>
</comment>
<dbReference type="NCBIfam" id="TIGR02135">
    <property type="entry name" value="phoU_full"/>
    <property type="match status" value="1"/>
</dbReference>
<dbReference type="SUPFAM" id="SSF109755">
    <property type="entry name" value="PhoU-like"/>
    <property type="match status" value="1"/>
</dbReference>
<keyword evidence="1" id="KW-0963">Cytoplasm</keyword>
<feature type="domain" description="PhoU" evidence="2">
    <location>
        <begin position="17"/>
        <end position="103"/>
    </location>
</feature>
<proteinExistence type="inferred from homology"/>
<evidence type="ECO:0000259" key="2">
    <source>
        <dbReference type="Pfam" id="PF01895"/>
    </source>
</evidence>
<evidence type="ECO:0000313" key="3">
    <source>
        <dbReference type="EMBL" id="MFD1485076.1"/>
    </source>
</evidence>
<keyword evidence="1" id="KW-0592">Phosphate transport</keyword>
<keyword evidence="1" id="KW-0813">Transport</keyword>
<comment type="similarity">
    <text evidence="1">Belongs to the PhoU family.</text>
</comment>
<comment type="caution">
    <text evidence="3">The sequence shown here is derived from an EMBL/GenBank/DDBJ whole genome shotgun (WGS) entry which is preliminary data.</text>
</comment>
<dbReference type="InterPro" id="IPR026022">
    <property type="entry name" value="PhoU_dom"/>
</dbReference>
<dbReference type="PANTHER" id="PTHR42930">
    <property type="entry name" value="PHOSPHATE-SPECIFIC TRANSPORT SYSTEM ACCESSORY PROTEIN PHOU"/>
    <property type="match status" value="1"/>
</dbReference>
<organism evidence="3 4">
    <name type="scientific">Lacticaseibacillus baoqingensis</name>
    <dbReference type="NCBI Taxonomy" id="2486013"/>
    <lineage>
        <taxon>Bacteria</taxon>
        <taxon>Bacillati</taxon>
        <taxon>Bacillota</taxon>
        <taxon>Bacilli</taxon>
        <taxon>Lactobacillales</taxon>
        <taxon>Lactobacillaceae</taxon>
        <taxon>Lacticaseibacillus</taxon>
    </lineage>
</organism>
<comment type="subcellular location">
    <subcellularLocation>
        <location evidence="1">Cytoplasm</location>
    </subcellularLocation>
</comment>
<gene>
    <name evidence="3" type="primary">phoU</name>
    <name evidence="3" type="ORF">ACFQ5J_07525</name>
</gene>
<keyword evidence="4" id="KW-1185">Reference proteome</keyword>
<dbReference type="EMBL" id="JBHTON010000019">
    <property type="protein sequence ID" value="MFD1485076.1"/>
    <property type="molecule type" value="Genomic_DNA"/>
</dbReference>
<name>A0ABW4E9H4_9LACO</name>
<accession>A0ABW4E9H4</accession>
<sequence length="230" mass="25856">MAIKLDHEISNLSSVFIEMGLTVSEQLYLATAAFLHHDHDKAQMVVDNDKAINEDELHLEKLSLRVLVLQQPVATDFRDVMSILKSSVDLERMGDHAVDIARETLALTDHAQLPEADELLSQMVQALQTMLEQILDAYIKADQAKAKQVAATDLEVDRDFAHLRQLLTKVVEADPQKAELIASYLFVSRLLERAGDHVVNIAEWIVYQHTGKLVELNIGKADRRQIDAQS</sequence>
<protein>
    <recommendedName>
        <fullName evidence="1">Phosphate-specific transport system accessory protein PhoU</fullName>
    </recommendedName>
</protein>
<comment type="function">
    <text evidence="1">Plays a role in the regulation of phosphate uptake.</text>
</comment>
<feature type="domain" description="PhoU" evidence="2">
    <location>
        <begin position="120"/>
        <end position="205"/>
    </location>
</feature>
<dbReference type="Pfam" id="PF01895">
    <property type="entry name" value="PhoU"/>
    <property type="match status" value="2"/>
</dbReference>
<dbReference type="InterPro" id="IPR038078">
    <property type="entry name" value="PhoU-like_sf"/>
</dbReference>
<dbReference type="RefSeq" id="WP_379896406.1">
    <property type="nucleotide sequence ID" value="NZ_JBHTON010000019.1"/>
</dbReference>
<evidence type="ECO:0000256" key="1">
    <source>
        <dbReference type="PIRNR" id="PIRNR003107"/>
    </source>
</evidence>
<dbReference type="PIRSF" id="PIRSF003107">
    <property type="entry name" value="PhoU"/>
    <property type="match status" value="1"/>
</dbReference>
<dbReference type="Gene3D" id="1.20.58.220">
    <property type="entry name" value="Phosphate transport system protein phou homolog 2, domain 2"/>
    <property type="match status" value="1"/>
</dbReference>
<dbReference type="Proteomes" id="UP001597252">
    <property type="component" value="Unassembled WGS sequence"/>
</dbReference>
<dbReference type="PANTHER" id="PTHR42930:SF3">
    <property type="entry name" value="PHOSPHATE-SPECIFIC TRANSPORT SYSTEM ACCESSORY PROTEIN PHOU"/>
    <property type="match status" value="1"/>
</dbReference>
<evidence type="ECO:0000313" key="4">
    <source>
        <dbReference type="Proteomes" id="UP001597252"/>
    </source>
</evidence>
<reference evidence="4" key="1">
    <citation type="journal article" date="2019" name="Int. J. Syst. Evol. Microbiol.">
        <title>The Global Catalogue of Microorganisms (GCM) 10K type strain sequencing project: providing services to taxonomists for standard genome sequencing and annotation.</title>
        <authorList>
            <consortium name="The Broad Institute Genomics Platform"/>
            <consortium name="The Broad Institute Genome Sequencing Center for Infectious Disease"/>
            <person name="Wu L."/>
            <person name="Ma J."/>
        </authorList>
    </citation>
    <scope>NUCLEOTIDE SEQUENCE [LARGE SCALE GENOMIC DNA]</scope>
    <source>
        <strain evidence="4">CCM 8903</strain>
    </source>
</reference>
<dbReference type="InterPro" id="IPR028366">
    <property type="entry name" value="PhoU"/>
</dbReference>